<feature type="region of interest" description="Disordered" evidence="4">
    <location>
        <begin position="1"/>
        <end position="52"/>
    </location>
</feature>
<dbReference type="Proteomes" id="UP000708148">
    <property type="component" value="Unassembled WGS sequence"/>
</dbReference>
<dbReference type="PROSITE" id="PS50297">
    <property type="entry name" value="ANK_REP_REGION"/>
    <property type="match status" value="3"/>
</dbReference>
<dbReference type="PROSITE" id="PS50088">
    <property type="entry name" value="ANK_REPEAT"/>
    <property type="match status" value="3"/>
</dbReference>
<feature type="repeat" description="ANK" evidence="3">
    <location>
        <begin position="230"/>
        <end position="262"/>
    </location>
</feature>
<dbReference type="PANTHER" id="PTHR24171">
    <property type="entry name" value="ANKYRIN REPEAT DOMAIN-CONTAINING PROTEIN 39-RELATED"/>
    <property type="match status" value="1"/>
</dbReference>
<gene>
    <name evidence="5" type="ORF">OSTQU699_LOCUS2223</name>
</gene>
<evidence type="ECO:0000313" key="5">
    <source>
        <dbReference type="EMBL" id="CAD7696862.1"/>
    </source>
</evidence>
<dbReference type="OrthoDB" id="71307at2759"/>
<sequence length="294" mass="32138">MSSDPATSSAPEEQAEARPIKPKSTLDSNAEFPKSITLQDGTQIPVGLPPGIDPAQGKQVLDFLKANPEYAQHTMKQLNKILQNPAMAQQIFRMQAMTSTPEYQEQMAVLKEDPELKGVFDEIKKGGPEAIDKYWNDMELMSKISKKMAALNIGAENDQKQEDIKVDSLHAAAKAGDTEAVKKFTAEGADVNKKDARGITPLGVAIGFNRTDVVKELLANGADVSLRDNHGNTVLHYAAGYGRVECADMLLKGGADPKTMNNNNQTPLDVAELNREKKMVEFLKKVIPAEDKYV</sequence>
<dbReference type="Pfam" id="PF12796">
    <property type="entry name" value="Ank_2"/>
    <property type="match status" value="1"/>
</dbReference>
<feature type="repeat" description="ANK" evidence="3">
    <location>
        <begin position="169"/>
        <end position="196"/>
    </location>
</feature>
<evidence type="ECO:0000256" key="2">
    <source>
        <dbReference type="ARBA" id="ARBA00023043"/>
    </source>
</evidence>
<protein>
    <submittedName>
        <fullName evidence="5">Uncharacterized protein</fullName>
    </submittedName>
</protein>
<evidence type="ECO:0000256" key="1">
    <source>
        <dbReference type="ARBA" id="ARBA00022737"/>
    </source>
</evidence>
<comment type="caution">
    <text evidence="5">The sequence shown here is derived from an EMBL/GenBank/DDBJ whole genome shotgun (WGS) entry which is preliminary data.</text>
</comment>
<feature type="compositionally biased region" description="Polar residues" evidence="4">
    <location>
        <begin position="1"/>
        <end position="11"/>
    </location>
</feature>
<dbReference type="SUPFAM" id="SSF48403">
    <property type="entry name" value="Ankyrin repeat"/>
    <property type="match status" value="1"/>
</dbReference>
<keyword evidence="1" id="KW-0677">Repeat</keyword>
<name>A0A8S1ISG0_9CHLO</name>
<evidence type="ECO:0000256" key="4">
    <source>
        <dbReference type="SAM" id="MobiDB-lite"/>
    </source>
</evidence>
<proteinExistence type="predicted"/>
<feature type="repeat" description="ANK" evidence="3">
    <location>
        <begin position="197"/>
        <end position="229"/>
    </location>
</feature>
<dbReference type="AlphaFoldDB" id="A0A8S1ISG0"/>
<accession>A0A8S1ISG0</accession>
<dbReference type="EMBL" id="CAJHUC010000559">
    <property type="protein sequence ID" value="CAD7696862.1"/>
    <property type="molecule type" value="Genomic_DNA"/>
</dbReference>
<keyword evidence="6" id="KW-1185">Reference proteome</keyword>
<dbReference type="InterPro" id="IPR002110">
    <property type="entry name" value="Ankyrin_rpt"/>
</dbReference>
<organism evidence="5 6">
    <name type="scientific">Ostreobium quekettii</name>
    <dbReference type="NCBI Taxonomy" id="121088"/>
    <lineage>
        <taxon>Eukaryota</taxon>
        <taxon>Viridiplantae</taxon>
        <taxon>Chlorophyta</taxon>
        <taxon>core chlorophytes</taxon>
        <taxon>Ulvophyceae</taxon>
        <taxon>TCBD clade</taxon>
        <taxon>Bryopsidales</taxon>
        <taxon>Ostreobineae</taxon>
        <taxon>Ostreobiaceae</taxon>
        <taxon>Ostreobium</taxon>
    </lineage>
</organism>
<reference evidence="5" key="1">
    <citation type="submission" date="2020-12" db="EMBL/GenBank/DDBJ databases">
        <authorList>
            <person name="Iha C."/>
        </authorList>
    </citation>
    <scope>NUCLEOTIDE SEQUENCE</scope>
</reference>
<dbReference type="Gene3D" id="1.25.40.20">
    <property type="entry name" value="Ankyrin repeat-containing domain"/>
    <property type="match status" value="2"/>
</dbReference>
<dbReference type="InterPro" id="IPR036770">
    <property type="entry name" value="Ankyrin_rpt-contain_sf"/>
</dbReference>
<keyword evidence="2 3" id="KW-0040">ANK repeat</keyword>
<dbReference type="SMART" id="SM00248">
    <property type="entry name" value="ANK"/>
    <property type="match status" value="4"/>
</dbReference>
<evidence type="ECO:0000313" key="6">
    <source>
        <dbReference type="Proteomes" id="UP000708148"/>
    </source>
</evidence>
<evidence type="ECO:0000256" key="3">
    <source>
        <dbReference type="PROSITE-ProRule" id="PRU00023"/>
    </source>
</evidence>